<dbReference type="GO" id="GO:0016491">
    <property type="term" value="F:oxidoreductase activity"/>
    <property type="evidence" value="ECO:0007669"/>
    <property type="project" value="InterPro"/>
</dbReference>
<dbReference type="OrthoDB" id="6058913at2759"/>
<keyword evidence="3" id="KW-1185">Reference proteome</keyword>
<dbReference type="InterPro" id="IPR013328">
    <property type="entry name" value="6PGD_dom2"/>
</dbReference>
<dbReference type="AlphaFoldDB" id="F2UB50"/>
<accession>F2UB50</accession>
<dbReference type="Proteomes" id="UP000007799">
    <property type="component" value="Unassembled WGS sequence"/>
</dbReference>
<feature type="domain" description="Opine dehydrogenase" evidence="1">
    <location>
        <begin position="200"/>
        <end position="363"/>
    </location>
</feature>
<dbReference type="Gene3D" id="1.10.1040.10">
    <property type="entry name" value="N-(1-d-carboxylethyl)-l-norvaline Dehydrogenase, domain 2"/>
    <property type="match status" value="1"/>
</dbReference>
<proteinExistence type="predicted"/>
<organism evidence="3">
    <name type="scientific">Salpingoeca rosetta (strain ATCC 50818 / BSB-021)</name>
    <dbReference type="NCBI Taxonomy" id="946362"/>
    <lineage>
        <taxon>Eukaryota</taxon>
        <taxon>Choanoflagellata</taxon>
        <taxon>Craspedida</taxon>
        <taxon>Salpingoecidae</taxon>
        <taxon>Salpingoeca</taxon>
    </lineage>
</organism>
<evidence type="ECO:0000313" key="3">
    <source>
        <dbReference type="Proteomes" id="UP000007799"/>
    </source>
</evidence>
<sequence length="400" mass="44321">MAEEQRRPVVTVCGGGNAAHVAVGMFTTQGADVNLFFSFEEEARKFRKGCERTGGVTVNTKDGSYKAMPKAISNDPAEVIPDSDLILLITPAFAHEPILKEIAPHLHDGAFVGAIPGPGGFNMLAKHVLGDLMQKKNVTLFGAGALPWVCRFTEYGSSVDLQSEKANIFVSYEPHTEKTWKRLGPLLNQLHKNTTFLSDGHFLTITMWCTNAVIHPAITYGIWRDWDGKPVAEQPLFYQNCDEFTGNVLQTISDEVKACRDVIVSRTDADLSQWQPIDEYTIDAYGDNVKDRSSTARIFASNFAYRGLKAPCKQLDDGTFMPNFHTRYLTDDLPHGLCVMRGIADICGVKTPMMDKVILWAQEKIGHEYIVDGKLQGKDVAHSGCPQRFGIKTVEELVAF</sequence>
<dbReference type="InterPro" id="IPR008927">
    <property type="entry name" value="6-PGluconate_DH-like_C_sf"/>
</dbReference>
<evidence type="ECO:0000259" key="1">
    <source>
        <dbReference type="Pfam" id="PF02317"/>
    </source>
</evidence>
<dbReference type="InterPro" id="IPR051729">
    <property type="entry name" value="Opine/Lysopine_DH"/>
</dbReference>
<dbReference type="Pfam" id="PF02317">
    <property type="entry name" value="Octopine_DH"/>
    <property type="match status" value="1"/>
</dbReference>
<gene>
    <name evidence="2" type="ORF">PTSG_05755</name>
</gene>
<dbReference type="EMBL" id="GL832967">
    <property type="protein sequence ID" value="EGD74063.1"/>
    <property type="molecule type" value="Genomic_DNA"/>
</dbReference>
<dbReference type="SUPFAM" id="SSF51735">
    <property type="entry name" value="NAD(P)-binding Rossmann-fold domains"/>
    <property type="match status" value="1"/>
</dbReference>
<dbReference type="PANTHER" id="PTHR38015">
    <property type="entry name" value="BLR6086 PROTEIN"/>
    <property type="match status" value="1"/>
</dbReference>
<dbReference type="PANTHER" id="PTHR38015:SF1">
    <property type="entry name" value="OPINE DEHYDROGENASE DOMAIN-CONTAINING PROTEIN"/>
    <property type="match status" value="1"/>
</dbReference>
<dbReference type="SUPFAM" id="SSF48179">
    <property type="entry name" value="6-phosphogluconate dehydrogenase C-terminal domain-like"/>
    <property type="match status" value="1"/>
</dbReference>
<name>F2UB50_SALR5</name>
<dbReference type="Gene3D" id="3.40.50.720">
    <property type="entry name" value="NAD(P)-binding Rossmann-like Domain"/>
    <property type="match status" value="1"/>
</dbReference>
<reference evidence="2" key="1">
    <citation type="submission" date="2009-08" db="EMBL/GenBank/DDBJ databases">
        <title>Annotation of Salpingoeca rosetta.</title>
        <authorList>
            <consortium name="The Broad Institute Genome Sequencing Platform"/>
            <person name="Russ C."/>
            <person name="Cuomo C."/>
            <person name="Burger G."/>
            <person name="Gray M.W."/>
            <person name="Holland P.W.H."/>
            <person name="King N."/>
            <person name="Lang F.B.F."/>
            <person name="Roger A.J."/>
            <person name="Ruiz-Trillo I."/>
            <person name="Young S.K."/>
            <person name="Zeng Q."/>
            <person name="Gargeya S."/>
            <person name="Alvarado L."/>
            <person name="Berlin A."/>
            <person name="Chapman S.B."/>
            <person name="Chen Z."/>
            <person name="Freedman E."/>
            <person name="Gellesch M."/>
            <person name="Goldberg J."/>
            <person name="Griggs A."/>
            <person name="Gujja S."/>
            <person name="Heilman E."/>
            <person name="Heiman D."/>
            <person name="Howarth C."/>
            <person name="Mehta T."/>
            <person name="Neiman D."/>
            <person name="Pearson M."/>
            <person name="Roberts A."/>
            <person name="Saif S."/>
            <person name="Shea T."/>
            <person name="Shenoy N."/>
            <person name="Sisk P."/>
            <person name="Stolte C."/>
            <person name="Sykes S."/>
            <person name="White J."/>
            <person name="Yandava C."/>
            <person name="Haas B."/>
            <person name="Nusbaum C."/>
            <person name="Birren B."/>
        </authorList>
    </citation>
    <scope>NUCLEOTIDE SEQUENCE [LARGE SCALE GENOMIC DNA]</scope>
    <source>
        <strain evidence="2">ATCC 50818</strain>
    </source>
</reference>
<evidence type="ECO:0000313" key="2">
    <source>
        <dbReference type="EMBL" id="EGD74063.1"/>
    </source>
</evidence>
<dbReference type="RefSeq" id="XP_004993625.1">
    <property type="nucleotide sequence ID" value="XM_004993568.1"/>
</dbReference>
<dbReference type="InterPro" id="IPR036291">
    <property type="entry name" value="NAD(P)-bd_dom_sf"/>
</dbReference>
<dbReference type="InterPro" id="IPR003421">
    <property type="entry name" value="Opine_DH"/>
</dbReference>
<dbReference type="InParanoid" id="F2UB50"/>
<dbReference type="GeneID" id="16074201"/>
<dbReference type="OMA" id="HPARYYS"/>
<dbReference type="eggNOG" id="ENOG502RB5S">
    <property type="taxonomic scope" value="Eukaryota"/>
</dbReference>
<dbReference type="KEGG" id="sre:PTSG_05755"/>
<protein>
    <recommendedName>
        <fullName evidence="1">Opine dehydrogenase domain-containing protein</fullName>
    </recommendedName>
</protein>